<dbReference type="AlphaFoldDB" id="A0A1S1PMP2"/>
<name>A0A1S1PMP2_9ACTN</name>
<dbReference type="InterPro" id="IPR037401">
    <property type="entry name" value="SnoaL-like"/>
</dbReference>
<feature type="domain" description="SnoaL-like" evidence="1">
    <location>
        <begin position="10"/>
        <end position="110"/>
    </location>
</feature>
<keyword evidence="3" id="KW-1185">Reference proteome</keyword>
<evidence type="ECO:0000259" key="1">
    <source>
        <dbReference type="Pfam" id="PF12680"/>
    </source>
</evidence>
<sequence length="122" mass="12767">MDDLATLALNYIAAWNETDPALRRAAVAKALAPGARYVDPIATAEGHDAIDTMIGAVQGQFPGLTMTMLGQVDAHHAQARFTWGLGQPGAEPLVVGFDVIERGADGRITQVLGFLDKVPAGA</sequence>
<proteinExistence type="predicted"/>
<dbReference type="SUPFAM" id="SSF54427">
    <property type="entry name" value="NTF2-like"/>
    <property type="match status" value="1"/>
</dbReference>
<organism evidence="2 3">
    <name type="scientific">Parafrankia soli</name>
    <dbReference type="NCBI Taxonomy" id="2599596"/>
    <lineage>
        <taxon>Bacteria</taxon>
        <taxon>Bacillati</taxon>
        <taxon>Actinomycetota</taxon>
        <taxon>Actinomycetes</taxon>
        <taxon>Frankiales</taxon>
        <taxon>Frankiaceae</taxon>
        <taxon>Parafrankia</taxon>
    </lineage>
</organism>
<accession>A0A1S1PMP2</accession>
<gene>
    <name evidence="2" type="ORF">BBK14_07170</name>
</gene>
<dbReference type="InterPro" id="IPR032710">
    <property type="entry name" value="NTF2-like_dom_sf"/>
</dbReference>
<dbReference type="Pfam" id="PF12680">
    <property type="entry name" value="SnoaL_2"/>
    <property type="match status" value="1"/>
</dbReference>
<dbReference type="Proteomes" id="UP000179769">
    <property type="component" value="Unassembled WGS sequence"/>
</dbReference>
<evidence type="ECO:0000313" key="3">
    <source>
        <dbReference type="Proteomes" id="UP000179769"/>
    </source>
</evidence>
<protein>
    <submittedName>
        <fullName evidence="2">Polyketide cyclase</fullName>
    </submittedName>
</protein>
<dbReference type="Gene3D" id="3.10.450.50">
    <property type="match status" value="1"/>
</dbReference>
<comment type="caution">
    <text evidence="2">The sequence shown here is derived from an EMBL/GenBank/DDBJ whole genome shotgun (WGS) entry which is preliminary data.</text>
</comment>
<evidence type="ECO:0000313" key="2">
    <source>
        <dbReference type="EMBL" id="OHV22547.1"/>
    </source>
</evidence>
<dbReference type="RefSeq" id="WP_071066161.1">
    <property type="nucleotide sequence ID" value="NZ_MAXA01000246.1"/>
</dbReference>
<reference evidence="3" key="1">
    <citation type="submission" date="2016-07" db="EMBL/GenBank/DDBJ databases">
        <title>Frankia sp. NRRL B-16219 Genome sequencing.</title>
        <authorList>
            <person name="Ghodhbane-Gtari F."/>
            <person name="Swanson E."/>
            <person name="Gueddou A."/>
            <person name="Louati M."/>
            <person name="Nouioui I."/>
            <person name="Hezbri K."/>
            <person name="Abebe-Akele F."/>
            <person name="Simpson S."/>
            <person name="Morris K."/>
            <person name="Thomas K."/>
            <person name="Gtari M."/>
            <person name="Tisa L.S."/>
        </authorList>
    </citation>
    <scope>NUCLEOTIDE SEQUENCE [LARGE SCALE GENOMIC DNA]</scope>
    <source>
        <strain evidence="3">NRRL B-16219</strain>
    </source>
</reference>
<dbReference type="EMBL" id="MAXA01000246">
    <property type="protein sequence ID" value="OHV22547.1"/>
    <property type="molecule type" value="Genomic_DNA"/>
</dbReference>
<dbReference type="OrthoDB" id="9808719at2"/>